<dbReference type="GO" id="GO:0016747">
    <property type="term" value="F:acyltransferase activity, transferring groups other than amino-acyl groups"/>
    <property type="evidence" value="ECO:0007669"/>
    <property type="project" value="InterPro"/>
</dbReference>
<dbReference type="Proteomes" id="UP000469763">
    <property type="component" value="Unassembled WGS sequence"/>
</dbReference>
<keyword evidence="1" id="KW-0472">Membrane</keyword>
<dbReference type="PANTHER" id="PTHR37312:SF1">
    <property type="entry name" value="MEMBRANE-BOUND ACYLTRANSFERASE YKRP-RELATED"/>
    <property type="match status" value="1"/>
</dbReference>
<evidence type="ECO:0000256" key="1">
    <source>
        <dbReference type="SAM" id="Phobius"/>
    </source>
</evidence>
<feature type="domain" description="Acyltransferase 3" evidence="2">
    <location>
        <begin position="9"/>
        <end position="189"/>
    </location>
</feature>
<reference evidence="3 4" key="1">
    <citation type="submission" date="2019-10" db="EMBL/GenBank/DDBJ databases">
        <title>Bifidobacterium from non-human primates.</title>
        <authorList>
            <person name="Modesto M."/>
        </authorList>
    </citation>
    <scope>NUCLEOTIDE SEQUENCE [LARGE SCALE GENOMIC DNA]</scope>
    <source>
        <strain evidence="3 4">TREC</strain>
    </source>
</reference>
<dbReference type="OrthoDB" id="3746662at2"/>
<evidence type="ECO:0000313" key="4">
    <source>
        <dbReference type="Proteomes" id="UP000469763"/>
    </source>
</evidence>
<dbReference type="EMBL" id="WHZY01000013">
    <property type="protein sequence ID" value="NEG78966.1"/>
    <property type="molecule type" value="Genomic_DNA"/>
</dbReference>
<name>A0A7K3TJ51_9BIFI</name>
<dbReference type="RefSeq" id="WP_152350761.1">
    <property type="nucleotide sequence ID" value="NZ_WBSN01000014.1"/>
</dbReference>
<feature type="transmembrane region" description="Helical" evidence="1">
    <location>
        <begin position="139"/>
        <end position="159"/>
    </location>
</feature>
<keyword evidence="1" id="KW-0812">Transmembrane</keyword>
<keyword evidence="4" id="KW-1185">Reference proteome</keyword>
<feature type="transmembrane region" description="Helical" evidence="1">
    <location>
        <begin position="75"/>
        <end position="92"/>
    </location>
</feature>
<evidence type="ECO:0000259" key="2">
    <source>
        <dbReference type="Pfam" id="PF01757"/>
    </source>
</evidence>
<feature type="transmembrane region" description="Helical" evidence="1">
    <location>
        <begin position="12"/>
        <end position="31"/>
    </location>
</feature>
<proteinExistence type="predicted"/>
<gene>
    <name evidence="3" type="ORF">GFD22_08300</name>
</gene>
<keyword evidence="3" id="KW-0012">Acyltransferase</keyword>
<feature type="transmembrane region" description="Helical" evidence="1">
    <location>
        <begin position="112"/>
        <end position="132"/>
    </location>
</feature>
<dbReference type="PANTHER" id="PTHR37312">
    <property type="entry name" value="MEMBRANE-BOUND ACYLTRANSFERASE YKRP-RELATED"/>
    <property type="match status" value="1"/>
</dbReference>
<dbReference type="Pfam" id="PF01757">
    <property type="entry name" value="Acyl_transf_3"/>
    <property type="match status" value="1"/>
</dbReference>
<evidence type="ECO:0000313" key="3">
    <source>
        <dbReference type="EMBL" id="NEG78966.1"/>
    </source>
</evidence>
<organism evidence="3 4">
    <name type="scientific">Bifidobacterium avesanii</name>
    <dbReference type="NCBI Taxonomy" id="1798157"/>
    <lineage>
        <taxon>Bacteria</taxon>
        <taxon>Bacillati</taxon>
        <taxon>Actinomycetota</taxon>
        <taxon>Actinomycetes</taxon>
        <taxon>Bifidobacteriales</taxon>
        <taxon>Bifidobacteriaceae</taxon>
        <taxon>Bifidobacterium</taxon>
    </lineage>
</organism>
<dbReference type="AlphaFoldDB" id="A0A7K3TJ51"/>
<protein>
    <submittedName>
        <fullName evidence="3">Acyltransferase family protein</fullName>
    </submittedName>
</protein>
<accession>A0A7K3TJ51</accession>
<comment type="caution">
    <text evidence="3">The sequence shown here is derived from an EMBL/GenBank/DDBJ whole genome shotgun (WGS) entry which is preliminary data.</text>
</comment>
<keyword evidence="1" id="KW-1133">Transmembrane helix</keyword>
<dbReference type="InterPro" id="IPR002656">
    <property type="entry name" value="Acyl_transf_3_dom"/>
</dbReference>
<feature type="transmembrane region" description="Helical" evidence="1">
    <location>
        <begin position="37"/>
        <end position="54"/>
    </location>
</feature>
<dbReference type="InterPro" id="IPR052734">
    <property type="entry name" value="Nod_factor_acetyltransferase"/>
</dbReference>
<sequence>MVKNTIRNGSIDLIRTIGIIAIVATHAFSSYPITRTLLYPWQVPIFFVLSGWFWKSKKSPSSEIKSRCTALLIPYCSWLILLLTLETILYIHSNNINGILRVAWNALRGGQYATTPFTVFWFITALLFARIYLVLIERIAGTIGIVVVSLAGIVSAWLIPYYLKIMWLSLGLALPCTVFIVAGIIGGRFS</sequence>
<feature type="transmembrane region" description="Helical" evidence="1">
    <location>
        <begin position="165"/>
        <end position="185"/>
    </location>
</feature>
<keyword evidence="3" id="KW-0808">Transferase</keyword>